<dbReference type="PANTHER" id="PTHR15681">
    <property type="entry name" value="MAD2L1-BINDING PROTEIN"/>
    <property type="match status" value="1"/>
</dbReference>
<dbReference type="InterPro" id="IPR009511">
    <property type="entry name" value="MAD1/Cdc20-bound-Mad2-bd"/>
</dbReference>
<feature type="region of interest" description="Disordered" evidence="1">
    <location>
        <begin position="1"/>
        <end position="27"/>
    </location>
</feature>
<comment type="caution">
    <text evidence="2">The sequence shown here is derived from an EMBL/GenBank/DDBJ whole genome shotgun (WGS) entry which is preliminary data.</text>
</comment>
<dbReference type="GO" id="GO:0005634">
    <property type="term" value="C:nucleus"/>
    <property type="evidence" value="ECO:0007669"/>
    <property type="project" value="InterPro"/>
</dbReference>
<protein>
    <submittedName>
        <fullName evidence="2">Uncharacterized protein</fullName>
    </submittedName>
</protein>
<feature type="compositionally biased region" description="Pro residues" evidence="1">
    <location>
        <begin position="1"/>
        <end position="16"/>
    </location>
</feature>
<sequence>MISFTAPPPLPPPPPSHSGASTEPPHAISIPVTIPADLLCHPRIRATVVKTFVRQLMYDRGQVPDLQMDLPPPSSSYPLTFQRNSKRVTSSSRQRTKCLQKLSDILHSVDAAFQQSSTPPAAALLTFGPSHSSYKEQYLLRFASPIHPLSAPPPEPAEAILQKVSRRCMRSFVSCLHEEDALPPSSSLSQPPPPPNYDFSHLLLAMPGIHSFRISLLAKFTPDSPPPQELVARPRFSPRVRRRNRGRPPLCVIDVLPIKPQPEAHLLTSQPGEEGDIWWECKVICKGWRDKEEAK</sequence>
<dbReference type="Gene3D" id="3.30.900.20">
    <property type="match status" value="1"/>
</dbReference>
<dbReference type="GO" id="GO:0007096">
    <property type="term" value="P:regulation of exit from mitosis"/>
    <property type="evidence" value="ECO:0007669"/>
    <property type="project" value="InterPro"/>
</dbReference>
<dbReference type="OrthoDB" id="10431662at2759"/>
<name>A0A9W6ZRR3_9STRA</name>
<dbReference type="AlphaFoldDB" id="A0A9W6ZRR3"/>
<dbReference type="InterPro" id="IPR053729">
    <property type="entry name" value="MAD2L1BP_domain_sf"/>
</dbReference>
<dbReference type="EMBL" id="BRXZ01003654">
    <property type="protein sequence ID" value="GMH59277.1"/>
    <property type="molecule type" value="Genomic_DNA"/>
</dbReference>
<evidence type="ECO:0000313" key="2">
    <source>
        <dbReference type="EMBL" id="GMH59277.1"/>
    </source>
</evidence>
<organism evidence="2 3">
    <name type="scientific">Triparma retinervis</name>
    <dbReference type="NCBI Taxonomy" id="2557542"/>
    <lineage>
        <taxon>Eukaryota</taxon>
        <taxon>Sar</taxon>
        <taxon>Stramenopiles</taxon>
        <taxon>Ochrophyta</taxon>
        <taxon>Bolidophyceae</taxon>
        <taxon>Parmales</taxon>
        <taxon>Triparmaceae</taxon>
        <taxon>Triparma</taxon>
    </lineage>
</organism>
<keyword evidence="3" id="KW-1185">Reference proteome</keyword>
<reference evidence="2" key="1">
    <citation type="submission" date="2022-07" db="EMBL/GenBank/DDBJ databases">
        <title>Genome analysis of Parmales, a sister group of diatoms, reveals the evolutionary specialization of diatoms from phago-mixotrophs to photoautotrophs.</title>
        <authorList>
            <person name="Ban H."/>
            <person name="Sato S."/>
            <person name="Yoshikawa S."/>
            <person name="Kazumasa Y."/>
            <person name="Nakamura Y."/>
            <person name="Ichinomiya M."/>
            <person name="Saitoh K."/>
            <person name="Sato N."/>
            <person name="Blanc-Mathieu R."/>
            <person name="Endo H."/>
            <person name="Kuwata A."/>
            <person name="Ogata H."/>
        </authorList>
    </citation>
    <scope>NUCLEOTIDE SEQUENCE</scope>
</reference>
<gene>
    <name evidence="2" type="ORF">TrRE_jg13095</name>
</gene>
<evidence type="ECO:0000313" key="3">
    <source>
        <dbReference type="Proteomes" id="UP001165082"/>
    </source>
</evidence>
<dbReference type="PANTHER" id="PTHR15681:SF1">
    <property type="entry name" value="MAD2L1-BINDING PROTEIN"/>
    <property type="match status" value="1"/>
</dbReference>
<accession>A0A9W6ZRR3</accession>
<proteinExistence type="predicted"/>
<dbReference type="Proteomes" id="UP001165082">
    <property type="component" value="Unassembled WGS sequence"/>
</dbReference>
<evidence type="ECO:0000256" key="1">
    <source>
        <dbReference type="SAM" id="MobiDB-lite"/>
    </source>
</evidence>